<dbReference type="GO" id="GO:0006886">
    <property type="term" value="P:intracellular protein transport"/>
    <property type="evidence" value="ECO:0007669"/>
    <property type="project" value="TreeGrafter"/>
</dbReference>
<name>A0A0L7QVD8_9HYME</name>
<gene>
    <name evidence="8" type="ORF">WH47_04184</name>
</gene>
<evidence type="ECO:0000313" key="8">
    <source>
        <dbReference type="EMBL" id="KOC62524.1"/>
    </source>
</evidence>
<accession>A0A0L7QVD8</accession>
<dbReference type="CDD" id="cd15852">
    <property type="entry name" value="SNARE_Syntaxin8"/>
    <property type="match status" value="1"/>
</dbReference>
<dbReference type="EMBL" id="KQ414727">
    <property type="protein sequence ID" value="KOC62524.1"/>
    <property type="molecule type" value="Genomic_DNA"/>
</dbReference>
<feature type="domain" description="T-SNARE coiled-coil homology" evidence="7">
    <location>
        <begin position="160"/>
        <end position="222"/>
    </location>
</feature>
<keyword evidence="2" id="KW-0813">Transport</keyword>
<comment type="subcellular location">
    <subcellularLocation>
        <location evidence="1">Membrane</location>
    </subcellularLocation>
</comment>
<dbReference type="Proteomes" id="UP000053825">
    <property type="component" value="Unassembled WGS sequence"/>
</dbReference>
<dbReference type="GO" id="GO:0005484">
    <property type="term" value="F:SNAP receptor activity"/>
    <property type="evidence" value="ECO:0007669"/>
    <property type="project" value="TreeGrafter"/>
</dbReference>
<organism evidence="8 9">
    <name type="scientific">Habropoda laboriosa</name>
    <dbReference type="NCBI Taxonomy" id="597456"/>
    <lineage>
        <taxon>Eukaryota</taxon>
        <taxon>Metazoa</taxon>
        <taxon>Ecdysozoa</taxon>
        <taxon>Arthropoda</taxon>
        <taxon>Hexapoda</taxon>
        <taxon>Insecta</taxon>
        <taxon>Pterygota</taxon>
        <taxon>Neoptera</taxon>
        <taxon>Endopterygota</taxon>
        <taxon>Hymenoptera</taxon>
        <taxon>Apocrita</taxon>
        <taxon>Aculeata</taxon>
        <taxon>Apoidea</taxon>
        <taxon>Anthophila</taxon>
        <taxon>Apidae</taxon>
        <taxon>Habropoda</taxon>
    </lineage>
</organism>
<dbReference type="AlphaFoldDB" id="A0A0L7QVD8"/>
<dbReference type="InterPro" id="IPR045242">
    <property type="entry name" value="Syntaxin"/>
</dbReference>
<keyword evidence="6" id="KW-1133">Transmembrane helix</keyword>
<protein>
    <submittedName>
        <fullName evidence="8">Syntaxin-8</fullName>
    </submittedName>
</protein>
<dbReference type="InterPro" id="IPR041875">
    <property type="entry name" value="Syntaxin-8_SNARE"/>
</dbReference>
<evidence type="ECO:0000256" key="5">
    <source>
        <dbReference type="SAM" id="Coils"/>
    </source>
</evidence>
<dbReference type="GO" id="GO:0048278">
    <property type="term" value="P:vesicle docking"/>
    <property type="evidence" value="ECO:0007669"/>
    <property type="project" value="TreeGrafter"/>
</dbReference>
<dbReference type="GO" id="GO:0012505">
    <property type="term" value="C:endomembrane system"/>
    <property type="evidence" value="ECO:0007669"/>
    <property type="project" value="TreeGrafter"/>
</dbReference>
<dbReference type="PANTHER" id="PTHR19957:SF124">
    <property type="entry name" value="SYNTAXIN-8"/>
    <property type="match status" value="1"/>
</dbReference>
<dbReference type="SMART" id="SM00397">
    <property type="entry name" value="t_SNARE"/>
    <property type="match status" value="1"/>
</dbReference>
<evidence type="ECO:0000256" key="1">
    <source>
        <dbReference type="ARBA" id="ARBA00004370"/>
    </source>
</evidence>
<dbReference type="PROSITE" id="PS50192">
    <property type="entry name" value="T_SNARE"/>
    <property type="match status" value="1"/>
</dbReference>
<dbReference type="GO" id="GO:0031201">
    <property type="term" value="C:SNARE complex"/>
    <property type="evidence" value="ECO:0007669"/>
    <property type="project" value="TreeGrafter"/>
</dbReference>
<evidence type="ECO:0000256" key="4">
    <source>
        <dbReference type="ARBA" id="ARBA00023136"/>
    </source>
</evidence>
<dbReference type="Gene3D" id="1.20.5.110">
    <property type="match status" value="1"/>
</dbReference>
<dbReference type="PANTHER" id="PTHR19957">
    <property type="entry name" value="SYNTAXIN"/>
    <property type="match status" value="1"/>
</dbReference>
<dbReference type="OrthoDB" id="428895at2759"/>
<evidence type="ECO:0000313" key="9">
    <source>
        <dbReference type="Proteomes" id="UP000053825"/>
    </source>
</evidence>
<keyword evidence="3 5" id="KW-0175">Coiled coil</keyword>
<evidence type="ECO:0000256" key="3">
    <source>
        <dbReference type="ARBA" id="ARBA00023054"/>
    </source>
</evidence>
<dbReference type="GO" id="GO:0000149">
    <property type="term" value="F:SNARE binding"/>
    <property type="evidence" value="ECO:0007669"/>
    <property type="project" value="TreeGrafter"/>
</dbReference>
<keyword evidence="6" id="KW-0812">Transmembrane</keyword>
<feature type="transmembrane region" description="Helical" evidence="6">
    <location>
        <begin position="228"/>
        <end position="247"/>
    </location>
</feature>
<sequence length="248" mass="28532">MALVCIEDSDPWFREYDACEKLSMEIMEQLIARNKHPKSSQIYLTLSANIRIRLRQYNHEVQELKNKVDSALRSKTMYPFIILFYLVIKFTQIEILQSRDVKLQELQAFTNNFASSRSKLLTSETSAFADGGTNSLTTDDDDDKPLDTQISVADLITKKERVLQEQDKGLEELSKAIARQKEIGKTISNELNHQNEIIDGISNHGDTIDETLINTTRNIQTISYKNQICGYWIVIIFLFICIITVPYL</sequence>
<keyword evidence="4 6" id="KW-0472">Membrane</keyword>
<reference evidence="8 9" key="1">
    <citation type="submission" date="2015-07" db="EMBL/GenBank/DDBJ databases">
        <title>The genome of Habropoda laboriosa.</title>
        <authorList>
            <person name="Pan H."/>
            <person name="Kapheim K."/>
        </authorList>
    </citation>
    <scope>NUCLEOTIDE SEQUENCE [LARGE SCALE GENOMIC DNA]</scope>
    <source>
        <strain evidence="8">0110345459</strain>
    </source>
</reference>
<dbReference type="SUPFAM" id="SSF58038">
    <property type="entry name" value="SNARE fusion complex"/>
    <property type="match status" value="1"/>
</dbReference>
<evidence type="ECO:0000256" key="2">
    <source>
        <dbReference type="ARBA" id="ARBA00022448"/>
    </source>
</evidence>
<dbReference type="GO" id="GO:0006906">
    <property type="term" value="P:vesicle fusion"/>
    <property type="evidence" value="ECO:0007669"/>
    <property type="project" value="TreeGrafter"/>
</dbReference>
<dbReference type="STRING" id="597456.A0A0L7QVD8"/>
<evidence type="ECO:0000259" key="7">
    <source>
        <dbReference type="PROSITE" id="PS50192"/>
    </source>
</evidence>
<proteinExistence type="predicted"/>
<evidence type="ECO:0000256" key="6">
    <source>
        <dbReference type="SAM" id="Phobius"/>
    </source>
</evidence>
<feature type="coiled-coil region" evidence="5">
    <location>
        <begin position="47"/>
        <end position="74"/>
    </location>
</feature>
<keyword evidence="9" id="KW-1185">Reference proteome</keyword>
<dbReference type="InterPro" id="IPR000727">
    <property type="entry name" value="T_SNARE_dom"/>
</dbReference>